<organism evidence="1 2">
    <name type="scientific">Mesorhizobium argentiipisi</name>
    <dbReference type="NCBI Taxonomy" id="3015175"/>
    <lineage>
        <taxon>Bacteria</taxon>
        <taxon>Pseudomonadati</taxon>
        <taxon>Pseudomonadota</taxon>
        <taxon>Alphaproteobacteria</taxon>
        <taxon>Hyphomicrobiales</taxon>
        <taxon>Phyllobacteriaceae</taxon>
        <taxon>Mesorhizobium</taxon>
    </lineage>
</organism>
<proteinExistence type="predicted"/>
<evidence type="ECO:0000313" key="2">
    <source>
        <dbReference type="Proteomes" id="UP001366503"/>
    </source>
</evidence>
<dbReference type="RefSeq" id="WP_337091714.1">
    <property type="nucleotide sequence ID" value="NZ_JAPYKO010000002.1"/>
</dbReference>
<accession>A0ABU8K9E9</accession>
<name>A0ABU8K9E9_9HYPH</name>
<protein>
    <submittedName>
        <fullName evidence="1">NADH-ubiquinone dehydrogenase</fullName>
    </submittedName>
</protein>
<evidence type="ECO:0000313" key="1">
    <source>
        <dbReference type="EMBL" id="MEI9401419.1"/>
    </source>
</evidence>
<keyword evidence="2" id="KW-1185">Reference proteome</keyword>
<dbReference type="EMBL" id="JAPYKO010000002">
    <property type="protein sequence ID" value="MEI9401419.1"/>
    <property type="molecule type" value="Genomic_DNA"/>
</dbReference>
<reference evidence="1 2" key="1">
    <citation type="submission" date="2022-12" db="EMBL/GenBank/DDBJ databases">
        <authorList>
            <person name="Muema E."/>
        </authorList>
    </citation>
    <scope>NUCLEOTIDE SEQUENCE [LARGE SCALE GENOMIC DNA]</scope>
    <source>
        <strain evidence="2">1330</strain>
    </source>
</reference>
<dbReference type="Gene3D" id="1.10.150.20">
    <property type="entry name" value="5' to 3' exonuclease, C-terminal subdomain"/>
    <property type="match status" value="1"/>
</dbReference>
<comment type="caution">
    <text evidence="1">The sequence shown here is derived from an EMBL/GenBank/DDBJ whole genome shotgun (WGS) entry which is preliminary data.</text>
</comment>
<sequence length="234" mass="24911">MALYSIPYPFMPDLDQLEKMNQDLTKMMPKEMASAVNLLAHPVAGAAAMSALSIGLANHAVGMWMGAFTGAMEASQRMFQPFLEDLEAQNEAAANASKARKATDTLIARAQTFARDVTDIAANATEKALDATEKALDATGTGLVAQPAATGLMPEDFRQPKAIDKPAKPSDLKAISGIGPKLEKVLNGLGIWTYGQIAAWTSEEIAWVEDYLSLAGRIGRDDWTAQAAALAAKK</sequence>
<dbReference type="Proteomes" id="UP001366503">
    <property type="component" value="Unassembled WGS sequence"/>
</dbReference>
<gene>
    <name evidence="1" type="ORF">O7A05_04330</name>
</gene>